<sequence>MITKDKIKAGAMALMLVTSFTSCADWLSVDMEDSIMENKLYETNEGFLSSLNGVYAKMNENYSSTLTMGAIDVMAQYYDVSKNSTHTYYAYANYQPEQFKSTSNALWTTQYELIANLNTLLEHCDEAGSALNAVYYPYVKGEALALRAFLHFDLMRVYGPIYRENTAETVTIPYAETSSKEIQPLLSAKTVMEKVIRDLSAAADLLKDDRIRTEGVLNGASDNPNENTNLRYRQYRVNYFAVQALLARAYLWIGDKEKAYQTAKGLIAESEEKEIFPWTKKAAVTTTLNPDLLFSSEVIFSLYNTSRTNLFDRMFNRSVNLNSILCFQGETLEEGNAESKLTYYFDDMGDLRREYMWKVEEVNQSDEEGGTVGSHKVLCLNKYEGVTAAAHRYMIPLVRMSEIYLIAAECTDDLEEAVGYVNAIRAVRNCVNLTLTESDTKASIQEYITNEFMREVIGEGQLFFYYKRHAMPSILAGNGFKKDWSGNAVKSTVAIDMQNYVWPMPEVEMDKRVVSE</sequence>
<dbReference type="EMBL" id="BLLS01000006">
    <property type="protein sequence ID" value="GFH85156.1"/>
    <property type="molecule type" value="Genomic_DNA"/>
</dbReference>
<evidence type="ECO:0000256" key="5">
    <source>
        <dbReference type="ARBA" id="ARBA00023237"/>
    </source>
</evidence>
<protein>
    <submittedName>
        <fullName evidence="10">RagB/SusD family nutrient uptake outer membrane protein</fullName>
    </submittedName>
</protein>
<dbReference type="Proteomes" id="UP000491181">
    <property type="component" value="Unassembled WGS sequence"/>
</dbReference>
<dbReference type="Pfam" id="PF07980">
    <property type="entry name" value="SusD_RagB"/>
    <property type="match status" value="1"/>
</dbReference>
<organism evidence="10 12">
    <name type="scientific">Bacteroides acidifaciens</name>
    <dbReference type="NCBI Taxonomy" id="85831"/>
    <lineage>
        <taxon>Bacteria</taxon>
        <taxon>Pseudomonadati</taxon>
        <taxon>Bacteroidota</taxon>
        <taxon>Bacteroidia</taxon>
        <taxon>Bacteroidales</taxon>
        <taxon>Bacteroidaceae</taxon>
        <taxon>Bacteroides</taxon>
    </lineage>
</organism>
<evidence type="ECO:0000256" key="1">
    <source>
        <dbReference type="ARBA" id="ARBA00004442"/>
    </source>
</evidence>
<feature type="signal peptide" evidence="6">
    <location>
        <begin position="1"/>
        <end position="24"/>
    </location>
</feature>
<dbReference type="EMBL" id="RAZM01000034">
    <property type="protein sequence ID" value="RLT79812.1"/>
    <property type="molecule type" value="Genomic_DNA"/>
</dbReference>
<dbReference type="Proteomes" id="UP000267159">
    <property type="component" value="Unassembled WGS sequence"/>
</dbReference>
<reference evidence="11 13" key="2">
    <citation type="submission" date="2019-03" db="EMBL/GenBank/DDBJ databases">
        <title>Diversity of the mouse oral microbiome.</title>
        <authorList>
            <person name="Joseph S."/>
            <person name="Aduse-Opoku J."/>
            <person name="Curtis M."/>
            <person name="Wade W."/>
            <person name="Hashim A."/>
        </authorList>
    </citation>
    <scope>NUCLEOTIDE SEQUENCE [LARGE SCALE GENOMIC DNA]</scope>
    <source>
        <strain evidence="11 13">P2318</strain>
    </source>
</reference>
<evidence type="ECO:0000313" key="13">
    <source>
        <dbReference type="Proteomes" id="UP000298073"/>
    </source>
</evidence>
<keyword evidence="4" id="KW-0472">Membrane</keyword>
<dbReference type="AlphaFoldDB" id="A0A3L7Z1K0"/>
<evidence type="ECO:0000313" key="11">
    <source>
        <dbReference type="EMBL" id="TFU52183.1"/>
    </source>
</evidence>
<dbReference type="GeneID" id="93047509"/>
<accession>A0A3L7Z1K0</accession>
<evidence type="ECO:0000313" key="9">
    <source>
        <dbReference type="EMBL" id="GFH85156.1"/>
    </source>
</evidence>
<evidence type="ECO:0000256" key="6">
    <source>
        <dbReference type="SAM" id="SignalP"/>
    </source>
</evidence>
<dbReference type="InterPro" id="IPR011990">
    <property type="entry name" value="TPR-like_helical_dom_sf"/>
</dbReference>
<dbReference type="STRING" id="1235814.GCA_000613385_01890"/>
<proteinExistence type="inferred from homology"/>
<dbReference type="Pfam" id="PF14322">
    <property type="entry name" value="SusD-like_3"/>
    <property type="match status" value="1"/>
</dbReference>
<evidence type="ECO:0000313" key="10">
    <source>
        <dbReference type="EMBL" id="RLT79812.1"/>
    </source>
</evidence>
<evidence type="ECO:0000313" key="14">
    <source>
        <dbReference type="Proteomes" id="UP000491181"/>
    </source>
</evidence>
<comment type="similarity">
    <text evidence="2">Belongs to the SusD family.</text>
</comment>
<evidence type="ECO:0000256" key="4">
    <source>
        <dbReference type="ARBA" id="ARBA00023136"/>
    </source>
</evidence>
<dbReference type="EMBL" id="SPPV01000003">
    <property type="protein sequence ID" value="TFU52183.1"/>
    <property type="molecule type" value="Genomic_DNA"/>
</dbReference>
<evidence type="ECO:0000259" key="7">
    <source>
        <dbReference type="Pfam" id="PF07980"/>
    </source>
</evidence>
<dbReference type="SUPFAM" id="SSF48452">
    <property type="entry name" value="TPR-like"/>
    <property type="match status" value="1"/>
</dbReference>
<dbReference type="Gene3D" id="1.25.40.390">
    <property type="match status" value="1"/>
</dbReference>
<dbReference type="GO" id="GO:0009279">
    <property type="term" value="C:cell outer membrane"/>
    <property type="evidence" value="ECO:0007669"/>
    <property type="project" value="UniProtKB-SubCell"/>
</dbReference>
<evidence type="ECO:0000256" key="2">
    <source>
        <dbReference type="ARBA" id="ARBA00006275"/>
    </source>
</evidence>
<name>A0A3L7Z1K0_9BACE</name>
<dbReference type="PROSITE" id="PS51257">
    <property type="entry name" value="PROKAR_LIPOPROTEIN"/>
    <property type="match status" value="1"/>
</dbReference>
<comment type="subcellular location">
    <subcellularLocation>
        <location evidence="1">Cell outer membrane</location>
    </subcellularLocation>
</comment>
<keyword evidence="5" id="KW-0998">Cell outer membrane</keyword>
<reference evidence="10 12" key="1">
    <citation type="submission" date="2018-09" db="EMBL/GenBank/DDBJ databases">
        <title>Murine metabolic-syndrome-specific gut microbial biobank.</title>
        <authorList>
            <person name="Liu C."/>
        </authorList>
    </citation>
    <scope>NUCLEOTIDE SEQUENCE [LARGE SCALE GENOMIC DNA]</scope>
    <source>
        <strain evidence="10 12">0.1X-D8-26</strain>
    </source>
</reference>
<reference evidence="9 14" key="3">
    <citation type="journal article" date="2020" name="Microbiome">
        <title>Single-cell genomics of uncultured bacteria reveals dietary fiber responders in the mouse gut microbiota.</title>
        <authorList>
            <person name="Chijiiwa R."/>
            <person name="Hosokawa M."/>
            <person name="Kogawa M."/>
            <person name="Nishikawa Y."/>
            <person name="Ide K."/>
            <person name="Sakanashi C."/>
            <person name="Takahashi K."/>
            <person name="Takeyama H."/>
        </authorList>
    </citation>
    <scope>NUCLEOTIDE SEQUENCE [LARGE SCALE GENOMIC DNA]</scope>
    <source>
        <strain evidence="9">IMSAGC_001</strain>
    </source>
</reference>
<evidence type="ECO:0000256" key="3">
    <source>
        <dbReference type="ARBA" id="ARBA00022729"/>
    </source>
</evidence>
<dbReference type="Proteomes" id="UP000298073">
    <property type="component" value="Unassembled WGS sequence"/>
</dbReference>
<dbReference type="OrthoDB" id="649940at2"/>
<dbReference type="InterPro" id="IPR012944">
    <property type="entry name" value="SusD_RagB_dom"/>
</dbReference>
<evidence type="ECO:0000259" key="8">
    <source>
        <dbReference type="Pfam" id="PF14322"/>
    </source>
</evidence>
<gene>
    <name evidence="10" type="ORF">D7Y07_11495</name>
    <name evidence="11" type="ORF">E4T97_01940</name>
    <name evidence="9" type="ORF">IMSAGC001_00553</name>
</gene>
<keyword evidence="3 6" id="KW-0732">Signal</keyword>
<comment type="caution">
    <text evidence="10">The sequence shown here is derived from an EMBL/GenBank/DDBJ whole genome shotgun (WGS) entry which is preliminary data.</text>
</comment>
<feature type="domain" description="RagB/SusD" evidence="7">
    <location>
        <begin position="382"/>
        <end position="510"/>
    </location>
</feature>
<dbReference type="InterPro" id="IPR033985">
    <property type="entry name" value="SusD-like_N"/>
</dbReference>
<dbReference type="RefSeq" id="WP_024987815.1">
    <property type="nucleotide sequence ID" value="NZ_BLLS01000006.1"/>
</dbReference>
<feature type="domain" description="SusD-like N-terminal" evidence="8">
    <location>
        <begin position="49"/>
        <end position="209"/>
    </location>
</feature>
<evidence type="ECO:0000313" key="12">
    <source>
        <dbReference type="Proteomes" id="UP000267159"/>
    </source>
</evidence>
<feature type="chain" id="PRO_5036083948" evidence="6">
    <location>
        <begin position="25"/>
        <end position="516"/>
    </location>
</feature>